<proteinExistence type="predicted"/>
<dbReference type="EMBL" id="JACJSI010000002">
    <property type="protein sequence ID" value="MBD2528404.1"/>
    <property type="molecule type" value="Genomic_DNA"/>
</dbReference>
<protein>
    <submittedName>
        <fullName evidence="1">Uncharacterized protein</fullName>
    </submittedName>
</protein>
<comment type="caution">
    <text evidence="1">The sequence shown here is derived from an EMBL/GenBank/DDBJ whole genome shotgun (WGS) entry which is preliminary data.</text>
</comment>
<name>A0ABR8DIP8_9NOSO</name>
<keyword evidence="2" id="KW-1185">Reference proteome</keyword>
<evidence type="ECO:0000313" key="2">
    <source>
        <dbReference type="Proteomes" id="UP000623440"/>
    </source>
</evidence>
<dbReference type="Proteomes" id="UP000623440">
    <property type="component" value="Unassembled WGS sequence"/>
</dbReference>
<gene>
    <name evidence="1" type="ORF">H6G97_02055</name>
</gene>
<sequence length="58" mass="6589">MWRSPSLGNKLGDVYDGLRLRIKLLLPLLTIRVLCLNPDACVLIKLLYKIVRSPNNQA</sequence>
<reference evidence="1 2" key="1">
    <citation type="journal article" date="2020" name="ISME J.">
        <title>Comparative genomics reveals insights into cyanobacterial evolution and habitat adaptation.</title>
        <authorList>
            <person name="Chen M.Y."/>
            <person name="Teng W.K."/>
            <person name="Zhao L."/>
            <person name="Hu C.X."/>
            <person name="Zhou Y.K."/>
            <person name="Han B.P."/>
            <person name="Song L.R."/>
            <person name="Shu W.S."/>
        </authorList>
    </citation>
    <scope>NUCLEOTIDE SEQUENCE [LARGE SCALE GENOMIC DNA]</scope>
    <source>
        <strain evidence="1 2">FACHB-838</strain>
    </source>
</reference>
<accession>A0ABR8DIP8</accession>
<organism evidence="1 2">
    <name type="scientific">Nostoc flagelliforme FACHB-838</name>
    <dbReference type="NCBI Taxonomy" id="2692904"/>
    <lineage>
        <taxon>Bacteria</taxon>
        <taxon>Bacillati</taxon>
        <taxon>Cyanobacteriota</taxon>
        <taxon>Cyanophyceae</taxon>
        <taxon>Nostocales</taxon>
        <taxon>Nostocaceae</taxon>
        <taxon>Nostoc</taxon>
    </lineage>
</organism>
<dbReference type="RefSeq" id="WP_190939055.1">
    <property type="nucleotide sequence ID" value="NZ_JACJSI010000002.1"/>
</dbReference>
<evidence type="ECO:0000313" key="1">
    <source>
        <dbReference type="EMBL" id="MBD2528404.1"/>
    </source>
</evidence>